<evidence type="ECO:0000313" key="3">
    <source>
        <dbReference type="Proteomes" id="UP000703269"/>
    </source>
</evidence>
<keyword evidence="3" id="KW-1185">Reference proteome</keyword>
<comment type="caution">
    <text evidence="2">The sequence shown here is derived from an EMBL/GenBank/DDBJ whole genome shotgun (WGS) entry which is preliminary data.</text>
</comment>
<name>A0A9P3G9C8_9APHY</name>
<protein>
    <submittedName>
        <fullName evidence="2">Uncharacterized protein</fullName>
    </submittedName>
</protein>
<gene>
    <name evidence="2" type="ORF">PsYK624_059440</name>
</gene>
<organism evidence="2 3">
    <name type="scientific">Phanerochaete sordida</name>
    <dbReference type="NCBI Taxonomy" id="48140"/>
    <lineage>
        <taxon>Eukaryota</taxon>
        <taxon>Fungi</taxon>
        <taxon>Dikarya</taxon>
        <taxon>Basidiomycota</taxon>
        <taxon>Agaricomycotina</taxon>
        <taxon>Agaricomycetes</taxon>
        <taxon>Polyporales</taxon>
        <taxon>Phanerochaetaceae</taxon>
        <taxon>Phanerochaete</taxon>
    </lineage>
</organism>
<dbReference type="EMBL" id="BPQB01000014">
    <property type="protein sequence ID" value="GJE89835.1"/>
    <property type="molecule type" value="Genomic_DNA"/>
</dbReference>
<sequence>MCVGFWGPAASIRSRHRQVAPSRRAAVVASHCGARCTVRRHSHDLRLSQVSGAASPLLMWEAFLRSPPARIPAGHLHRPPLFATRTILLPHREADGPGAGRVTRRAPAYRAASSVEAPPSTEWPRLLTLGHGSSRELVSPLTSPPPPPISSRRRKK</sequence>
<dbReference type="AlphaFoldDB" id="A0A9P3G9C8"/>
<accession>A0A9P3G9C8</accession>
<evidence type="ECO:0000256" key="1">
    <source>
        <dbReference type="SAM" id="MobiDB-lite"/>
    </source>
</evidence>
<dbReference type="Proteomes" id="UP000703269">
    <property type="component" value="Unassembled WGS sequence"/>
</dbReference>
<reference evidence="2 3" key="1">
    <citation type="submission" date="2021-08" db="EMBL/GenBank/DDBJ databases">
        <title>Draft Genome Sequence of Phanerochaete sordida strain YK-624.</title>
        <authorList>
            <person name="Mori T."/>
            <person name="Dohra H."/>
            <person name="Suzuki T."/>
            <person name="Kawagishi H."/>
            <person name="Hirai H."/>
        </authorList>
    </citation>
    <scope>NUCLEOTIDE SEQUENCE [LARGE SCALE GENOMIC DNA]</scope>
    <source>
        <strain evidence="2 3">YK-624</strain>
    </source>
</reference>
<evidence type="ECO:0000313" key="2">
    <source>
        <dbReference type="EMBL" id="GJE89835.1"/>
    </source>
</evidence>
<feature type="region of interest" description="Disordered" evidence="1">
    <location>
        <begin position="92"/>
        <end position="156"/>
    </location>
</feature>
<proteinExistence type="predicted"/>